<name>A0A2P2NUY8_RHIMU</name>
<dbReference type="AlphaFoldDB" id="A0A2P2NUY8"/>
<accession>A0A2P2NUY8</accession>
<protein>
    <submittedName>
        <fullName evidence="1">Uncharacterized protein</fullName>
    </submittedName>
</protein>
<reference evidence="1" key="1">
    <citation type="submission" date="2018-02" db="EMBL/GenBank/DDBJ databases">
        <title>Rhizophora mucronata_Transcriptome.</title>
        <authorList>
            <person name="Meera S.P."/>
            <person name="Sreeshan A."/>
            <person name="Augustine A."/>
        </authorList>
    </citation>
    <scope>NUCLEOTIDE SEQUENCE</scope>
    <source>
        <tissue evidence="1">Leaf</tissue>
    </source>
</reference>
<evidence type="ECO:0000313" key="1">
    <source>
        <dbReference type="EMBL" id="MBX46260.1"/>
    </source>
</evidence>
<organism evidence="1">
    <name type="scientific">Rhizophora mucronata</name>
    <name type="common">Asiatic mangrove</name>
    <dbReference type="NCBI Taxonomy" id="61149"/>
    <lineage>
        <taxon>Eukaryota</taxon>
        <taxon>Viridiplantae</taxon>
        <taxon>Streptophyta</taxon>
        <taxon>Embryophyta</taxon>
        <taxon>Tracheophyta</taxon>
        <taxon>Spermatophyta</taxon>
        <taxon>Magnoliopsida</taxon>
        <taxon>eudicotyledons</taxon>
        <taxon>Gunneridae</taxon>
        <taxon>Pentapetalae</taxon>
        <taxon>rosids</taxon>
        <taxon>fabids</taxon>
        <taxon>Malpighiales</taxon>
        <taxon>Rhizophoraceae</taxon>
        <taxon>Rhizophora</taxon>
    </lineage>
</organism>
<sequence length="45" mass="5426">MMEQLTPIINLKKKREREIVDYLKNITKVKHCIPPGKMTNWAWQT</sequence>
<proteinExistence type="predicted"/>
<dbReference type="EMBL" id="GGEC01065776">
    <property type="protein sequence ID" value="MBX46260.1"/>
    <property type="molecule type" value="Transcribed_RNA"/>
</dbReference>